<comment type="caution">
    <text evidence="1">The sequence shown here is derived from an EMBL/GenBank/DDBJ whole genome shotgun (WGS) entry which is preliminary data.</text>
</comment>
<name>A0ACC0H423_9ERIC</name>
<dbReference type="EMBL" id="CM045764">
    <property type="protein sequence ID" value="KAI8007558.1"/>
    <property type="molecule type" value="Genomic_DNA"/>
</dbReference>
<keyword evidence="2" id="KW-1185">Reference proteome</keyword>
<accession>A0ACC0H423</accession>
<evidence type="ECO:0000313" key="1">
    <source>
        <dbReference type="EMBL" id="KAI8007558.1"/>
    </source>
</evidence>
<proteinExistence type="predicted"/>
<protein>
    <submittedName>
        <fullName evidence="1">Uncharacterized protein</fullName>
    </submittedName>
</protein>
<evidence type="ECO:0000313" key="2">
    <source>
        <dbReference type="Proteomes" id="UP001060215"/>
    </source>
</evidence>
<dbReference type="Proteomes" id="UP001060215">
    <property type="component" value="Chromosome 7"/>
</dbReference>
<sequence>MGGSNLAIAITIIAFITFSYYPIPCSSSPSSSIYEVLGSHGLPTGLLPKGITNFTIDPSTGHFEVRLPEACNAKYETDFHYDFNVSGTLRYGEIGQLSGVSAQDLFLWFPVKGVRVDVPSSGLIYFDVGVLRKQFSLSFFETPRDCTPGHPVSSVDLDLVFFADDARNRIVQNQPDNELGQESVSRAVSESGTVKAER</sequence>
<organism evidence="1 2">
    <name type="scientific">Camellia lanceoleosa</name>
    <dbReference type="NCBI Taxonomy" id="1840588"/>
    <lineage>
        <taxon>Eukaryota</taxon>
        <taxon>Viridiplantae</taxon>
        <taxon>Streptophyta</taxon>
        <taxon>Embryophyta</taxon>
        <taxon>Tracheophyta</taxon>
        <taxon>Spermatophyta</taxon>
        <taxon>Magnoliopsida</taxon>
        <taxon>eudicotyledons</taxon>
        <taxon>Gunneridae</taxon>
        <taxon>Pentapetalae</taxon>
        <taxon>asterids</taxon>
        <taxon>Ericales</taxon>
        <taxon>Theaceae</taxon>
        <taxon>Camellia</taxon>
    </lineage>
</organism>
<reference evidence="1 2" key="1">
    <citation type="journal article" date="2022" name="Plant J.">
        <title>Chromosome-level genome of Camellia lanceoleosa provides a valuable resource for understanding genome evolution and self-incompatibility.</title>
        <authorList>
            <person name="Gong W."/>
            <person name="Xiao S."/>
            <person name="Wang L."/>
            <person name="Liao Z."/>
            <person name="Chang Y."/>
            <person name="Mo W."/>
            <person name="Hu G."/>
            <person name="Li W."/>
            <person name="Zhao G."/>
            <person name="Zhu H."/>
            <person name="Hu X."/>
            <person name="Ji K."/>
            <person name="Xiang X."/>
            <person name="Song Q."/>
            <person name="Yuan D."/>
            <person name="Jin S."/>
            <person name="Zhang L."/>
        </authorList>
    </citation>
    <scope>NUCLEOTIDE SEQUENCE [LARGE SCALE GENOMIC DNA]</scope>
    <source>
        <strain evidence="1">SQ_2022a</strain>
    </source>
</reference>
<gene>
    <name evidence="1" type="ORF">LOK49_LG07G01802</name>
</gene>